<keyword evidence="4" id="KW-0547">Nucleotide-binding</keyword>
<feature type="domain" description="AAA+ ATPase" evidence="8">
    <location>
        <begin position="122"/>
        <end position="256"/>
    </location>
</feature>
<evidence type="ECO:0000259" key="8">
    <source>
        <dbReference type="SMART" id="SM00382"/>
    </source>
</evidence>
<proteinExistence type="inferred from homology"/>
<dbReference type="Pfam" id="PF11638">
    <property type="entry name" value="DnaA_N"/>
    <property type="match status" value="1"/>
</dbReference>
<evidence type="ECO:0000259" key="9">
    <source>
        <dbReference type="SMART" id="SM00760"/>
    </source>
</evidence>
<dbReference type="SMART" id="SM00382">
    <property type="entry name" value="AAA"/>
    <property type="match status" value="1"/>
</dbReference>
<evidence type="ECO:0000256" key="6">
    <source>
        <dbReference type="ARBA" id="ARBA00023121"/>
    </source>
</evidence>
<organism evidence="10">
    <name type="scientific">hydrothermal vent metagenome</name>
    <dbReference type="NCBI Taxonomy" id="652676"/>
    <lineage>
        <taxon>unclassified sequences</taxon>
        <taxon>metagenomes</taxon>
        <taxon>ecological metagenomes</taxon>
    </lineage>
</organism>
<dbReference type="PANTHER" id="PTHR30050:SF2">
    <property type="entry name" value="CHROMOSOMAL REPLICATION INITIATOR PROTEIN DNAA"/>
    <property type="match status" value="1"/>
</dbReference>
<dbReference type="Pfam" id="PF00308">
    <property type="entry name" value="Bac_DnaA"/>
    <property type="match status" value="1"/>
</dbReference>
<dbReference type="PANTHER" id="PTHR30050">
    <property type="entry name" value="CHROMOSOMAL REPLICATION INITIATOR PROTEIN DNAA"/>
    <property type="match status" value="1"/>
</dbReference>
<dbReference type="InterPro" id="IPR003593">
    <property type="entry name" value="AAA+_ATPase"/>
</dbReference>
<reference evidence="10" key="1">
    <citation type="submission" date="2016-10" db="EMBL/GenBank/DDBJ databases">
        <authorList>
            <person name="de Groot N.N."/>
        </authorList>
    </citation>
    <scope>NUCLEOTIDE SEQUENCE</scope>
</reference>
<dbReference type="GO" id="GO:0006275">
    <property type="term" value="P:regulation of DNA replication"/>
    <property type="evidence" value="ECO:0007669"/>
    <property type="project" value="InterPro"/>
</dbReference>
<evidence type="ECO:0000256" key="7">
    <source>
        <dbReference type="ARBA" id="ARBA00023125"/>
    </source>
</evidence>
<protein>
    <submittedName>
        <fullName evidence="10">Chromosomal replication initiator protein DnaA</fullName>
    </submittedName>
</protein>
<keyword evidence="5" id="KW-0067">ATP-binding</keyword>
<evidence type="ECO:0000256" key="1">
    <source>
        <dbReference type="ARBA" id="ARBA00006583"/>
    </source>
</evidence>
<dbReference type="HAMAP" id="MF_00377">
    <property type="entry name" value="DnaA_bact"/>
    <property type="match status" value="1"/>
</dbReference>
<dbReference type="GO" id="GO:0005886">
    <property type="term" value="C:plasma membrane"/>
    <property type="evidence" value="ECO:0007669"/>
    <property type="project" value="TreeGrafter"/>
</dbReference>
<keyword evidence="7" id="KW-0238">DNA-binding</keyword>
<dbReference type="SUPFAM" id="SSF52540">
    <property type="entry name" value="P-loop containing nucleoside triphosphate hydrolases"/>
    <property type="match status" value="1"/>
</dbReference>
<evidence type="ECO:0000256" key="5">
    <source>
        <dbReference type="ARBA" id="ARBA00022840"/>
    </source>
</evidence>
<name>A0A1W1CRE6_9ZZZZ</name>
<dbReference type="EMBL" id="FPHJ01000061">
    <property type="protein sequence ID" value="SFV68376.1"/>
    <property type="molecule type" value="Genomic_DNA"/>
</dbReference>
<dbReference type="CDD" id="cd06571">
    <property type="entry name" value="Bac_DnaA_C"/>
    <property type="match status" value="1"/>
</dbReference>
<evidence type="ECO:0000256" key="3">
    <source>
        <dbReference type="ARBA" id="ARBA00022705"/>
    </source>
</evidence>
<dbReference type="InterPro" id="IPR038454">
    <property type="entry name" value="DnaA_N_sf"/>
</dbReference>
<keyword evidence="2" id="KW-0963">Cytoplasm</keyword>
<dbReference type="Gene3D" id="3.30.300.180">
    <property type="match status" value="1"/>
</dbReference>
<dbReference type="NCBIfam" id="TIGR00362">
    <property type="entry name" value="DnaA"/>
    <property type="match status" value="1"/>
</dbReference>
<dbReference type="CDD" id="cd00009">
    <property type="entry name" value="AAA"/>
    <property type="match status" value="1"/>
</dbReference>
<dbReference type="SUPFAM" id="SSF48295">
    <property type="entry name" value="TrpR-like"/>
    <property type="match status" value="1"/>
</dbReference>
<gene>
    <name evidence="10" type="ORF">MNB_SUP05-5-1011</name>
</gene>
<keyword evidence="6" id="KW-0446">Lipid-binding</keyword>
<dbReference type="InterPro" id="IPR010921">
    <property type="entry name" value="Trp_repressor/repl_initiator"/>
</dbReference>
<evidence type="ECO:0000256" key="2">
    <source>
        <dbReference type="ARBA" id="ARBA00022490"/>
    </source>
</evidence>
<dbReference type="GO" id="GO:0006270">
    <property type="term" value="P:DNA replication initiation"/>
    <property type="evidence" value="ECO:0007669"/>
    <property type="project" value="InterPro"/>
</dbReference>
<dbReference type="PRINTS" id="PR00051">
    <property type="entry name" value="DNAA"/>
</dbReference>
<accession>A0A1W1CRE6</accession>
<keyword evidence="3" id="KW-0235">DNA replication</keyword>
<dbReference type="SMART" id="SM00760">
    <property type="entry name" value="Bac_DnaA_C"/>
    <property type="match status" value="1"/>
</dbReference>
<dbReference type="AlphaFoldDB" id="A0A1W1CRE6"/>
<feature type="domain" description="Chromosomal replication initiator DnaA C-terminal" evidence="9">
    <location>
        <begin position="334"/>
        <end position="403"/>
    </location>
</feature>
<dbReference type="GO" id="GO:0005524">
    <property type="term" value="F:ATP binding"/>
    <property type="evidence" value="ECO:0007669"/>
    <property type="project" value="UniProtKB-KW"/>
</dbReference>
<evidence type="ECO:0000313" key="10">
    <source>
        <dbReference type="EMBL" id="SFV68376.1"/>
    </source>
</evidence>
<dbReference type="Gene3D" id="1.10.8.60">
    <property type="match status" value="1"/>
</dbReference>
<sequence length="426" mass="48607">MSKTWDKCLKTLKQQLSLQDFTLWVKPIVAIEENNSITLVVNNKSSFDWVNKNIGKVITKEIKKNNPNYSVNLKVKPNKKENKPINTPLSKEFSFDNLVVGEANEMVSIAAKQIANNLNTAEYNPFIIYGDSGLGKTHILQATGALAKKNNPNIKVIYTSLMDFVKTITSSLRHNNIEEIKKHYQSAELLLIDDIHHISGKTKSQEEFFHIFNFLFSTKKQIILTSDELPNKITGVEPRLISRFNSGLSLKISPPELELRAAILIKKAEEKKLIISDYIALYIAQKITKNVRELEGAIKTLQAHNNFKKPKIIDESFINEALGDIFEDKTKNIDINHIQKQVAKYFRITLGELLSQNRSKTLVSARQLAMLLSRELTTMSLPDIGKNFSNKDHTTVLYACKKTKEKINSNKEFEQIYKELKLKICE</sequence>
<evidence type="ECO:0000256" key="4">
    <source>
        <dbReference type="ARBA" id="ARBA00022741"/>
    </source>
</evidence>
<dbReference type="Gene3D" id="3.40.50.300">
    <property type="entry name" value="P-loop containing nucleotide triphosphate hydrolases"/>
    <property type="match status" value="1"/>
</dbReference>
<dbReference type="InterPro" id="IPR024633">
    <property type="entry name" value="DnaA_N_dom"/>
</dbReference>
<dbReference type="InterPro" id="IPR027417">
    <property type="entry name" value="P-loop_NTPase"/>
</dbReference>
<dbReference type="InterPro" id="IPR013159">
    <property type="entry name" value="DnaA_C"/>
</dbReference>
<dbReference type="GO" id="GO:0008289">
    <property type="term" value="F:lipid binding"/>
    <property type="evidence" value="ECO:0007669"/>
    <property type="project" value="UniProtKB-KW"/>
</dbReference>
<dbReference type="InterPro" id="IPR020591">
    <property type="entry name" value="Chromosome_initiator_DnaA-like"/>
</dbReference>
<dbReference type="Gene3D" id="1.10.1750.10">
    <property type="match status" value="1"/>
</dbReference>
<comment type="similarity">
    <text evidence="1">Belongs to the DnaA family.</text>
</comment>
<dbReference type="InterPro" id="IPR001957">
    <property type="entry name" value="Chromosome_initiator_DnaA"/>
</dbReference>
<dbReference type="GO" id="GO:0003688">
    <property type="term" value="F:DNA replication origin binding"/>
    <property type="evidence" value="ECO:0007669"/>
    <property type="project" value="InterPro"/>
</dbReference>
<dbReference type="InterPro" id="IPR013317">
    <property type="entry name" value="DnaA_dom"/>
</dbReference>
<dbReference type="Pfam" id="PF08299">
    <property type="entry name" value="Bac_DnaA_C"/>
    <property type="match status" value="1"/>
</dbReference>